<proteinExistence type="predicted"/>
<gene>
    <name evidence="1" type="ORF">L2E82_22901</name>
</gene>
<accession>A0ACB9DZH4</accession>
<reference evidence="2" key="1">
    <citation type="journal article" date="2022" name="Mol. Ecol. Resour.">
        <title>The genomes of chicory, endive, great burdock and yacon provide insights into Asteraceae palaeo-polyploidization history and plant inulin production.</title>
        <authorList>
            <person name="Fan W."/>
            <person name="Wang S."/>
            <person name="Wang H."/>
            <person name="Wang A."/>
            <person name="Jiang F."/>
            <person name="Liu H."/>
            <person name="Zhao H."/>
            <person name="Xu D."/>
            <person name="Zhang Y."/>
        </authorList>
    </citation>
    <scope>NUCLEOTIDE SEQUENCE [LARGE SCALE GENOMIC DNA]</scope>
    <source>
        <strain evidence="2">cv. Punajuju</strain>
    </source>
</reference>
<comment type="caution">
    <text evidence="1">The sequence shown here is derived from an EMBL/GenBank/DDBJ whole genome shotgun (WGS) entry which is preliminary data.</text>
</comment>
<dbReference type="EMBL" id="CM042012">
    <property type="protein sequence ID" value="KAI3751810.1"/>
    <property type="molecule type" value="Genomic_DNA"/>
</dbReference>
<evidence type="ECO:0000313" key="1">
    <source>
        <dbReference type="EMBL" id="KAI3751810.1"/>
    </source>
</evidence>
<protein>
    <submittedName>
        <fullName evidence="1">Uncharacterized protein</fullName>
    </submittedName>
</protein>
<name>A0ACB9DZH4_CICIN</name>
<evidence type="ECO:0000313" key="2">
    <source>
        <dbReference type="Proteomes" id="UP001055811"/>
    </source>
</evidence>
<reference evidence="1 2" key="2">
    <citation type="journal article" date="2022" name="Mol. Ecol. Resour.">
        <title>The genomes of chicory, endive, great burdock and yacon provide insights into Asteraceae paleo-polyploidization history and plant inulin production.</title>
        <authorList>
            <person name="Fan W."/>
            <person name="Wang S."/>
            <person name="Wang H."/>
            <person name="Wang A."/>
            <person name="Jiang F."/>
            <person name="Liu H."/>
            <person name="Zhao H."/>
            <person name="Xu D."/>
            <person name="Zhang Y."/>
        </authorList>
    </citation>
    <scope>NUCLEOTIDE SEQUENCE [LARGE SCALE GENOMIC DNA]</scope>
    <source>
        <strain evidence="2">cv. Punajuju</strain>
        <tissue evidence="1">Leaves</tissue>
    </source>
</reference>
<dbReference type="Proteomes" id="UP001055811">
    <property type="component" value="Linkage Group LG04"/>
</dbReference>
<sequence>MLLLGFALCYGRVIDQDAANRDCLCPNRYHINSISSDICICNMRIPLLVSVDWLSNPQPFDFGIFLTSVSTVCLIDQYIDMLTVAAFARNDCIASTNS</sequence>
<keyword evidence="2" id="KW-1185">Reference proteome</keyword>
<organism evidence="1 2">
    <name type="scientific">Cichorium intybus</name>
    <name type="common">Chicory</name>
    <dbReference type="NCBI Taxonomy" id="13427"/>
    <lineage>
        <taxon>Eukaryota</taxon>
        <taxon>Viridiplantae</taxon>
        <taxon>Streptophyta</taxon>
        <taxon>Embryophyta</taxon>
        <taxon>Tracheophyta</taxon>
        <taxon>Spermatophyta</taxon>
        <taxon>Magnoliopsida</taxon>
        <taxon>eudicotyledons</taxon>
        <taxon>Gunneridae</taxon>
        <taxon>Pentapetalae</taxon>
        <taxon>asterids</taxon>
        <taxon>campanulids</taxon>
        <taxon>Asterales</taxon>
        <taxon>Asteraceae</taxon>
        <taxon>Cichorioideae</taxon>
        <taxon>Cichorieae</taxon>
        <taxon>Cichoriinae</taxon>
        <taxon>Cichorium</taxon>
    </lineage>
</organism>